<evidence type="ECO:0000256" key="3">
    <source>
        <dbReference type="ARBA" id="ARBA00023163"/>
    </source>
</evidence>
<dbReference type="PRINTS" id="PR00032">
    <property type="entry name" value="HTHARAC"/>
</dbReference>
<dbReference type="InterPro" id="IPR020449">
    <property type="entry name" value="Tscrpt_reg_AraC-type_HTH"/>
</dbReference>
<evidence type="ECO:0000256" key="2">
    <source>
        <dbReference type="ARBA" id="ARBA00023125"/>
    </source>
</evidence>
<dbReference type="EMBL" id="QWGR01000008">
    <property type="protein sequence ID" value="RIJ47390.1"/>
    <property type="molecule type" value="Genomic_DNA"/>
</dbReference>
<dbReference type="PANTHER" id="PTHR43280:SF28">
    <property type="entry name" value="HTH-TYPE TRANSCRIPTIONAL ACTIVATOR RHAS"/>
    <property type="match status" value="1"/>
</dbReference>
<name>A0A399STY1_9BACT</name>
<evidence type="ECO:0000256" key="1">
    <source>
        <dbReference type="ARBA" id="ARBA00023015"/>
    </source>
</evidence>
<keyword evidence="6" id="KW-1185">Reference proteome</keyword>
<dbReference type="InterPro" id="IPR037923">
    <property type="entry name" value="HTH-like"/>
</dbReference>
<dbReference type="Pfam" id="PF22200">
    <property type="entry name" value="ExsA_N"/>
    <property type="match status" value="1"/>
</dbReference>
<sequence>MQFMPDKKQLPVRMIFSPAFKERGLFENSNVSFQEALQRCFSLILDLNVLNCTESKKARNMLNFYKIVKENLNFNRFEFKETVCLEYTCPIEAEEIGIFSRNDYIVYVLSGKKTYKTLHDEWTLEPGQTLYLKKGAEIIHQYFDDQYCMLGFFISDELIRETIKELQGNQVLKAGNDSNNFAARPVQASDYLEGYFNSMLTYFRGINRPPDPILVLKLKELLINLVNCDPILTSYFIALTETDKPSLRQIMEKNFCFNLKIEDFAELSHRSLSSFKREFNSIFNEPPGKWIQKRRVEHAAHIIANSNQSVTQIAYESGFEDVSHFSRVFKSIIGKSPSDYKKSLAF</sequence>
<keyword evidence="3" id="KW-0804">Transcription</keyword>
<dbReference type="InterPro" id="IPR018062">
    <property type="entry name" value="HTH_AraC-typ_CS"/>
</dbReference>
<keyword evidence="2" id="KW-0238">DNA-binding</keyword>
<proteinExistence type="predicted"/>
<gene>
    <name evidence="5" type="ORF">D1614_14850</name>
</gene>
<dbReference type="SUPFAM" id="SSF51215">
    <property type="entry name" value="Regulatory protein AraC"/>
    <property type="match status" value="1"/>
</dbReference>
<keyword evidence="1" id="KW-0805">Transcription regulation</keyword>
<comment type="caution">
    <text evidence="5">The sequence shown here is derived from an EMBL/GenBank/DDBJ whole genome shotgun (WGS) entry which is preliminary data.</text>
</comment>
<protein>
    <submittedName>
        <fullName evidence="5">AraC family transcriptional regulator</fullName>
    </submittedName>
</protein>
<reference evidence="5 6" key="1">
    <citation type="submission" date="2018-08" db="EMBL/GenBank/DDBJ databases">
        <title>Pallidiluteibacterium maritimus gen. nov., sp. nov., isolated from coastal sediment.</title>
        <authorList>
            <person name="Zhou L.Y."/>
        </authorList>
    </citation>
    <scope>NUCLEOTIDE SEQUENCE [LARGE SCALE GENOMIC DNA]</scope>
    <source>
        <strain evidence="5 6">XSD2</strain>
    </source>
</reference>
<feature type="domain" description="HTH araC/xylS-type" evidence="4">
    <location>
        <begin position="245"/>
        <end position="343"/>
    </location>
</feature>
<dbReference type="PROSITE" id="PS01124">
    <property type="entry name" value="HTH_ARAC_FAMILY_2"/>
    <property type="match status" value="1"/>
</dbReference>
<dbReference type="PANTHER" id="PTHR43280">
    <property type="entry name" value="ARAC-FAMILY TRANSCRIPTIONAL REGULATOR"/>
    <property type="match status" value="1"/>
</dbReference>
<dbReference type="SUPFAM" id="SSF46689">
    <property type="entry name" value="Homeodomain-like"/>
    <property type="match status" value="1"/>
</dbReference>
<evidence type="ECO:0000313" key="6">
    <source>
        <dbReference type="Proteomes" id="UP000265926"/>
    </source>
</evidence>
<dbReference type="Proteomes" id="UP000265926">
    <property type="component" value="Unassembled WGS sequence"/>
</dbReference>
<dbReference type="InterPro" id="IPR018060">
    <property type="entry name" value="HTH_AraC"/>
</dbReference>
<dbReference type="PROSITE" id="PS00041">
    <property type="entry name" value="HTH_ARAC_FAMILY_1"/>
    <property type="match status" value="1"/>
</dbReference>
<dbReference type="GO" id="GO:0043565">
    <property type="term" value="F:sequence-specific DNA binding"/>
    <property type="evidence" value="ECO:0007669"/>
    <property type="project" value="InterPro"/>
</dbReference>
<accession>A0A399STY1</accession>
<dbReference type="InterPro" id="IPR009057">
    <property type="entry name" value="Homeodomain-like_sf"/>
</dbReference>
<dbReference type="AlphaFoldDB" id="A0A399STY1"/>
<dbReference type="SMART" id="SM00342">
    <property type="entry name" value="HTH_ARAC"/>
    <property type="match status" value="1"/>
</dbReference>
<evidence type="ECO:0000313" key="5">
    <source>
        <dbReference type="EMBL" id="RIJ47390.1"/>
    </source>
</evidence>
<dbReference type="InterPro" id="IPR054015">
    <property type="entry name" value="ExsA-like_N"/>
</dbReference>
<dbReference type="GO" id="GO:0003700">
    <property type="term" value="F:DNA-binding transcription factor activity"/>
    <property type="evidence" value="ECO:0007669"/>
    <property type="project" value="InterPro"/>
</dbReference>
<dbReference type="Gene3D" id="1.10.10.60">
    <property type="entry name" value="Homeodomain-like"/>
    <property type="match status" value="1"/>
</dbReference>
<organism evidence="5 6">
    <name type="scientific">Maribellus luteus</name>
    <dbReference type="NCBI Taxonomy" id="2305463"/>
    <lineage>
        <taxon>Bacteria</taxon>
        <taxon>Pseudomonadati</taxon>
        <taxon>Bacteroidota</taxon>
        <taxon>Bacteroidia</taxon>
        <taxon>Marinilabiliales</taxon>
        <taxon>Prolixibacteraceae</taxon>
        <taxon>Maribellus</taxon>
    </lineage>
</organism>
<evidence type="ECO:0000259" key="4">
    <source>
        <dbReference type="PROSITE" id="PS01124"/>
    </source>
</evidence>
<dbReference type="Pfam" id="PF12833">
    <property type="entry name" value="HTH_18"/>
    <property type="match status" value="1"/>
</dbReference>